<reference evidence="2 3" key="1">
    <citation type="submission" date="2018-06" db="EMBL/GenBank/DDBJ databases">
        <title>Genomic Encyclopedia of Type Strains, Phase III (KMG-III): the genomes of soil and plant-associated and newly described type strains.</title>
        <authorList>
            <person name="Whitman W."/>
        </authorList>
    </citation>
    <scope>NUCLEOTIDE SEQUENCE [LARGE SCALE GENOMIC DNA]</scope>
    <source>
        <strain evidence="2 3">CGMCC 1.12398</strain>
    </source>
</reference>
<dbReference type="Proteomes" id="UP000249620">
    <property type="component" value="Unassembled WGS sequence"/>
</dbReference>
<organism evidence="2 3">
    <name type="scientific">Flavobacterium aquaticum</name>
    <dbReference type="NCBI Taxonomy" id="1236486"/>
    <lineage>
        <taxon>Bacteria</taxon>
        <taxon>Pseudomonadati</taxon>
        <taxon>Bacteroidota</taxon>
        <taxon>Flavobacteriia</taxon>
        <taxon>Flavobacteriales</taxon>
        <taxon>Flavobacteriaceae</taxon>
        <taxon>Flavobacterium</taxon>
    </lineage>
</organism>
<gene>
    <name evidence="2" type="ORF">B0I03_104298</name>
</gene>
<dbReference type="OrthoDB" id="1453995at2"/>
<name>A0A327YQI4_9FLAO</name>
<feature type="chain" id="PRO_5016426868" description="Calx-beta domain-containing protein" evidence="1">
    <location>
        <begin position="23"/>
        <end position="285"/>
    </location>
</feature>
<evidence type="ECO:0000313" key="2">
    <source>
        <dbReference type="EMBL" id="RAK22772.1"/>
    </source>
</evidence>
<accession>A0A327YQI4</accession>
<comment type="caution">
    <text evidence="2">The sequence shown here is derived from an EMBL/GenBank/DDBJ whole genome shotgun (WGS) entry which is preliminary data.</text>
</comment>
<proteinExistence type="predicted"/>
<evidence type="ECO:0008006" key="4">
    <source>
        <dbReference type="Google" id="ProtNLM"/>
    </source>
</evidence>
<dbReference type="RefSeq" id="WP_111566965.1">
    <property type="nucleotide sequence ID" value="NZ_QLMI01000004.1"/>
</dbReference>
<dbReference type="EMBL" id="QLMI01000004">
    <property type="protein sequence ID" value="RAK22772.1"/>
    <property type="molecule type" value="Genomic_DNA"/>
</dbReference>
<keyword evidence="1" id="KW-0732">Signal</keyword>
<dbReference type="PROSITE" id="PS51257">
    <property type="entry name" value="PROKAR_LIPOPROTEIN"/>
    <property type="match status" value="1"/>
</dbReference>
<keyword evidence="3" id="KW-1185">Reference proteome</keyword>
<evidence type="ECO:0000256" key="1">
    <source>
        <dbReference type="SAM" id="SignalP"/>
    </source>
</evidence>
<dbReference type="AlphaFoldDB" id="A0A327YQI4"/>
<protein>
    <recommendedName>
        <fullName evidence="4">Calx-beta domain-containing protein</fullName>
    </recommendedName>
</protein>
<evidence type="ECO:0000313" key="3">
    <source>
        <dbReference type="Proteomes" id="UP000249620"/>
    </source>
</evidence>
<feature type="signal peptide" evidence="1">
    <location>
        <begin position="1"/>
        <end position="22"/>
    </location>
</feature>
<sequence length="285" mass="30616">MKKIKILSLALFALLMITSCVKDDDENTGNGARVVGFSKSFNSYIFTGADTEPYLINEKINLVGGANGTPSNEDIVVSFTIDPSSTAIQGTDYTITGSTTTLAAGSDFTQIPITVDPSILPGNTPKTIVINLEGTDSDNAVIADDKKQITITIAKCESNLAGTYSLVVTRTDNNTTYYFPNEEITEISIGQYVTSSTGPYGNGDLTSDGAPRDGFVFNDVCQSIQIEEQYLGDYYSNLVEGDSDSGFVTLDTDTGEVESITMYYSIRGFSSGTARRTFTAVYTKL</sequence>